<feature type="domain" description="GAF" evidence="5">
    <location>
        <begin position="184"/>
        <end position="334"/>
    </location>
</feature>
<dbReference type="PANTHER" id="PTHR24421">
    <property type="entry name" value="NITRATE/NITRITE SENSOR PROTEIN NARX-RELATED"/>
    <property type="match status" value="1"/>
</dbReference>
<gene>
    <name evidence="6" type="ORF">PO587_44485</name>
</gene>
<keyword evidence="7" id="KW-1185">Reference proteome</keyword>
<dbReference type="EMBL" id="JAQOSK010000041">
    <property type="protein sequence ID" value="MDC2961498.1"/>
    <property type="molecule type" value="Genomic_DNA"/>
</dbReference>
<evidence type="ECO:0000256" key="1">
    <source>
        <dbReference type="ARBA" id="ARBA00022679"/>
    </source>
</evidence>
<accession>A0ABT5G9C8</accession>
<dbReference type="RefSeq" id="WP_272179317.1">
    <property type="nucleotide sequence ID" value="NZ_JAQOSK010000041.1"/>
</dbReference>
<feature type="region of interest" description="Disordered" evidence="4">
    <location>
        <begin position="487"/>
        <end position="540"/>
    </location>
</feature>
<evidence type="ECO:0000313" key="7">
    <source>
        <dbReference type="Proteomes" id="UP001221328"/>
    </source>
</evidence>
<dbReference type="SUPFAM" id="SSF55874">
    <property type="entry name" value="ATPase domain of HSP90 chaperone/DNA topoisomerase II/histidine kinase"/>
    <property type="match status" value="1"/>
</dbReference>
<proteinExistence type="predicted"/>
<evidence type="ECO:0000313" key="6">
    <source>
        <dbReference type="EMBL" id="MDC2961498.1"/>
    </source>
</evidence>
<dbReference type="PANTHER" id="PTHR24421:SF56">
    <property type="entry name" value="OXYGEN SENSOR HISTIDINE KINASE RESPONSE REGULATOR DOST"/>
    <property type="match status" value="1"/>
</dbReference>
<keyword evidence="2" id="KW-0418">Kinase</keyword>
<dbReference type="SUPFAM" id="SSF55781">
    <property type="entry name" value="GAF domain-like"/>
    <property type="match status" value="2"/>
</dbReference>
<keyword evidence="3" id="KW-0902">Two-component regulatory system</keyword>
<evidence type="ECO:0000256" key="4">
    <source>
        <dbReference type="SAM" id="MobiDB-lite"/>
    </source>
</evidence>
<dbReference type="InterPro" id="IPR029016">
    <property type="entry name" value="GAF-like_dom_sf"/>
</dbReference>
<dbReference type="SMART" id="SM00065">
    <property type="entry name" value="GAF"/>
    <property type="match status" value="2"/>
</dbReference>
<dbReference type="Pfam" id="PF13185">
    <property type="entry name" value="GAF_2"/>
    <property type="match status" value="2"/>
</dbReference>
<dbReference type="InterPro" id="IPR003018">
    <property type="entry name" value="GAF"/>
</dbReference>
<protein>
    <submittedName>
        <fullName evidence="6">GAF domain-containing protein</fullName>
    </submittedName>
</protein>
<dbReference type="InterPro" id="IPR011712">
    <property type="entry name" value="Sig_transdc_His_kin_sub3_dim/P"/>
</dbReference>
<reference evidence="6 7" key="1">
    <citation type="journal article" date="2015" name="Int. J. Syst. Evol. Microbiol.">
        <title>Streptomyces gilvifuscus sp. nov., an actinomycete that produces antibacterial compounds isolated from soil.</title>
        <authorList>
            <person name="Nguyen T.M."/>
            <person name="Kim J."/>
        </authorList>
    </citation>
    <scope>NUCLEOTIDE SEQUENCE [LARGE SCALE GENOMIC DNA]</scope>
    <source>
        <strain evidence="6 7">T113</strain>
    </source>
</reference>
<evidence type="ECO:0000259" key="5">
    <source>
        <dbReference type="SMART" id="SM00065"/>
    </source>
</evidence>
<dbReference type="InterPro" id="IPR050482">
    <property type="entry name" value="Sensor_HK_TwoCompSys"/>
</dbReference>
<dbReference type="Pfam" id="PF07730">
    <property type="entry name" value="HisKA_3"/>
    <property type="match status" value="1"/>
</dbReference>
<evidence type="ECO:0000256" key="2">
    <source>
        <dbReference type="ARBA" id="ARBA00022777"/>
    </source>
</evidence>
<dbReference type="Proteomes" id="UP001221328">
    <property type="component" value="Unassembled WGS sequence"/>
</dbReference>
<comment type="caution">
    <text evidence="6">The sequence shown here is derived from an EMBL/GenBank/DDBJ whole genome shotgun (WGS) entry which is preliminary data.</text>
</comment>
<dbReference type="Gene3D" id="3.30.565.10">
    <property type="entry name" value="Histidine kinase-like ATPase, C-terminal domain"/>
    <property type="match status" value="1"/>
</dbReference>
<dbReference type="Gene3D" id="1.20.5.1930">
    <property type="match status" value="1"/>
</dbReference>
<dbReference type="InterPro" id="IPR036890">
    <property type="entry name" value="HATPase_C_sf"/>
</dbReference>
<name>A0ABT5G9C8_9ACTN</name>
<dbReference type="Gene3D" id="3.30.450.40">
    <property type="match status" value="2"/>
</dbReference>
<feature type="compositionally biased region" description="Polar residues" evidence="4">
    <location>
        <begin position="520"/>
        <end position="540"/>
    </location>
</feature>
<organism evidence="6 7">
    <name type="scientific">Streptomyces gilvifuscus</name>
    <dbReference type="NCBI Taxonomy" id="1550617"/>
    <lineage>
        <taxon>Bacteria</taxon>
        <taxon>Bacillati</taxon>
        <taxon>Actinomycetota</taxon>
        <taxon>Actinomycetes</taxon>
        <taxon>Kitasatosporales</taxon>
        <taxon>Streptomycetaceae</taxon>
        <taxon>Streptomyces</taxon>
    </lineage>
</organism>
<keyword evidence="1" id="KW-0808">Transferase</keyword>
<evidence type="ECO:0000256" key="3">
    <source>
        <dbReference type="ARBA" id="ARBA00023012"/>
    </source>
</evidence>
<feature type="domain" description="GAF" evidence="5">
    <location>
        <begin position="16"/>
        <end position="163"/>
    </location>
</feature>
<sequence>MHGLLNAVMNLGRGLELSQVLRGIVEAAVELTDAEYGALGVIGEGQRLSQFLTVGIPDDSAARIGRPPRGRGILGELIRHPVPLRLTDLTRHPGSLRLPEHHPPMRSFLGVPIRVRDEVFGNLYLTEKRDGADFDADDEALLTTLAKAAGVAVDNARRYHDSRRREQWLEALGEIGRTLLAGTETRAVLSLIARRASELADADQAVVLLPSGPHGDRLTVETAHGPDAENLTGLSFPAHGSLAGQAARTGRAVAVADAENDPRVHPFGAGDGTDSYGPVVAVPLPLDAASCGALRLSRRSGRAAFDDTEVLLVSRFADQAALALELARRRAESGELAVLRERDRIARDLHDLAVQRLFATGMTLRSTTRTLGGADAVERVGRAVRDLDTTVEIIRTAIFELRSAGDDRGGAGLRRRMPEAVRLAARSLGFGPALRIEGPVDSTVPAEIAEQVLAVTAAALDGIARHTGATRADVVLAVPMTGDRLTLTVTDDGTVPPGHKSGDGPPGPRSHAERYGGTLTVESTADSGTRLTWRTQLPAD</sequence>